<dbReference type="Proteomes" id="UP000091857">
    <property type="component" value="Chromosome 11"/>
</dbReference>
<gene>
    <name evidence="4" type="ORF">MANES_11G114000v8</name>
</gene>
<evidence type="ECO:0000256" key="1">
    <source>
        <dbReference type="ARBA" id="ARBA00023015"/>
    </source>
</evidence>
<evidence type="ECO:0000313" key="4">
    <source>
        <dbReference type="EMBL" id="OAY37602.1"/>
    </source>
</evidence>
<name>A0A2C9V0F6_MANES</name>
<keyword evidence="5" id="KW-1185">Reference proteome</keyword>
<dbReference type="InterPro" id="IPR059002">
    <property type="entry name" value="IBH1_N"/>
</dbReference>
<evidence type="ECO:0000313" key="5">
    <source>
        <dbReference type="Proteomes" id="UP000091857"/>
    </source>
</evidence>
<dbReference type="PANTHER" id="PTHR33124">
    <property type="entry name" value="TRANSCRIPTION FACTOR IBH1-LIKE 1"/>
    <property type="match status" value="1"/>
</dbReference>
<dbReference type="AlphaFoldDB" id="A0A2C9V0F6"/>
<keyword evidence="1" id="KW-0805">Transcription regulation</keyword>
<evidence type="ECO:0000256" key="2">
    <source>
        <dbReference type="ARBA" id="ARBA00023163"/>
    </source>
</evidence>
<dbReference type="OMA" id="LEETCHY"/>
<proteinExistence type="predicted"/>
<feature type="domain" description="IBH1-like N-terminal" evidence="3">
    <location>
        <begin position="9"/>
        <end position="75"/>
    </location>
</feature>
<accession>A0A2C9V0F6</accession>
<dbReference type="GO" id="GO:0006355">
    <property type="term" value="P:regulation of DNA-templated transcription"/>
    <property type="evidence" value="ECO:0007669"/>
    <property type="project" value="InterPro"/>
</dbReference>
<dbReference type="STRING" id="3983.A0A2C9V0F6"/>
<organism evidence="4 5">
    <name type="scientific">Manihot esculenta</name>
    <name type="common">Cassava</name>
    <name type="synonym">Jatropha manihot</name>
    <dbReference type="NCBI Taxonomy" id="3983"/>
    <lineage>
        <taxon>Eukaryota</taxon>
        <taxon>Viridiplantae</taxon>
        <taxon>Streptophyta</taxon>
        <taxon>Embryophyta</taxon>
        <taxon>Tracheophyta</taxon>
        <taxon>Spermatophyta</taxon>
        <taxon>Magnoliopsida</taxon>
        <taxon>eudicotyledons</taxon>
        <taxon>Gunneridae</taxon>
        <taxon>Pentapetalae</taxon>
        <taxon>rosids</taxon>
        <taxon>fabids</taxon>
        <taxon>Malpighiales</taxon>
        <taxon>Euphorbiaceae</taxon>
        <taxon>Crotonoideae</taxon>
        <taxon>Manihoteae</taxon>
        <taxon>Manihot</taxon>
    </lineage>
</organism>
<dbReference type="PANTHER" id="PTHR33124:SF109">
    <property type="entry name" value="TRANSCRIPTION FACTOR IBH1"/>
    <property type="match status" value="1"/>
</dbReference>
<keyword evidence="2" id="KW-0804">Transcription</keyword>
<dbReference type="OrthoDB" id="786845at2759"/>
<evidence type="ECO:0000259" key="3">
    <source>
        <dbReference type="Pfam" id="PF26576"/>
    </source>
</evidence>
<dbReference type="Gramene" id="Manes.11G114000.1.v8.1">
    <property type="protein sequence ID" value="Manes.11G114000.1.v8.1.CDS.1"/>
    <property type="gene ID" value="Manes.11G114000.v8.1"/>
</dbReference>
<dbReference type="Pfam" id="PF26576">
    <property type="entry name" value="IBH1_N"/>
    <property type="match status" value="1"/>
</dbReference>
<protein>
    <recommendedName>
        <fullName evidence="3">IBH1-like N-terminal domain-containing protein</fullName>
    </recommendedName>
</protein>
<reference evidence="5" key="1">
    <citation type="journal article" date="2016" name="Nat. Biotechnol.">
        <title>Sequencing wild and cultivated cassava and related species reveals extensive interspecific hybridization and genetic diversity.</title>
        <authorList>
            <person name="Bredeson J.V."/>
            <person name="Lyons J.B."/>
            <person name="Prochnik S.E."/>
            <person name="Wu G.A."/>
            <person name="Ha C.M."/>
            <person name="Edsinger-Gonzales E."/>
            <person name="Grimwood J."/>
            <person name="Schmutz J."/>
            <person name="Rabbi I.Y."/>
            <person name="Egesi C."/>
            <person name="Nauluvula P."/>
            <person name="Lebot V."/>
            <person name="Ndunguru J."/>
            <person name="Mkamilo G."/>
            <person name="Bart R.S."/>
            <person name="Setter T.L."/>
            <person name="Gleadow R.M."/>
            <person name="Kulakow P."/>
            <person name="Ferguson M.E."/>
            <person name="Rounsley S."/>
            <person name="Rokhsar D.S."/>
        </authorList>
    </citation>
    <scope>NUCLEOTIDE SEQUENCE [LARGE SCALE GENOMIC DNA]</scope>
    <source>
        <strain evidence="5">cv. AM560-2</strain>
    </source>
</reference>
<dbReference type="EMBL" id="CM004397">
    <property type="protein sequence ID" value="OAY37602.1"/>
    <property type="molecule type" value="Genomic_DNA"/>
</dbReference>
<comment type="caution">
    <text evidence="4">The sequence shown here is derived from an EMBL/GenBank/DDBJ whole genome shotgun (WGS) entry which is preliminary data.</text>
</comment>
<dbReference type="InterPro" id="IPR044660">
    <property type="entry name" value="IBH1-like"/>
</dbReference>
<sequence>MNSIHYNSTTRTKFARRFLISLSRIRRATTLGPPSDEEIRRRTHRIKLAAYSSMARAVGSRRAWSRALLLKIRNRALVHGILRNRFLASKKKRVIKRNKVSTEMNKVDMLRKLVPGGETMDVCELLEETAHFMASLATQVKVMKSIVDHCSE</sequence>